<keyword evidence="2" id="KW-1185">Reference proteome</keyword>
<gene>
    <name evidence="1" type="ORF">AFUB_033020</name>
</gene>
<protein>
    <submittedName>
        <fullName evidence="1">Uncharacterized protein</fullName>
    </submittedName>
</protein>
<dbReference type="VEuPathDB" id="FungiDB:AFUB_033020"/>
<accession>B0XVN0</accession>
<organism evidence="1 2">
    <name type="scientific">Aspergillus fumigatus (strain CBS 144.89 / FGSC A1163 / CEA10)</name>
    <name type="common">Neosartorya fumigata</name>
    <dbReference type="NCBI Taxonomy" id="451804"/>
    <lineage>
        <taxon>Eukaryota</taxon>
        <taxon>Fungi</taxon>
        <taxon>Dikarya</taxon>
        <taxon>Ascomycota</taxon>
        <taxon>Pezizomycotina</taxon>
        <taxon>Eurotiomycetes</taxon>
        <taxon>Eurotiomycetidae</taxon>
        <taxon>Eurotiales</taxon>
        <taxon>Aspergillaceae</taxon>
        <taxon>Aspergillus</taxon>
        <taxon>Aspergillus subgen. Fumigati</taxon>
    </lineage>
</organism>
<evidence type="ECO:0000313" key="1">
    <source>
        <dbReference type="EMBL" id="EDP55238.1"/>
    </source>
</evidence>
<name>B0XVN0_ASPFC</name>
<dbReference type="Proteomes" id="UP000001699">
    <property type="component" value="Unassembled WGS sequence"/>
</dbReference>
<reference evidence="1 2" key="1">
    <citation type="journal article" date="2008" name="PLoS Genet.">
        <title>Genomic islands in the pathogenic filamentous fungus Aspergillus fumigatus.</title>
        <authorList>
            <person name="Fedorova N.D."/>
            <person name="Khaldi N."/>
            <person name="Joardar V.S."/>
            <person name="Maiti R."/>
            <person name="Amedeo P."/>
            <person name="Anderson M.J."/>
            <person name="Crabtree J."/>
            <person name="Silva J.C."/>
            <person name="Badger J.H."/>
            <person name="Albarraq A."/>
            <person name="Angiuoli S."/>
            <person name="Bussey H."/>
            <person name="Bowyer P."/>
            <person name="Cotty P.J."/>
            <person name="Dyer P.S."/>
            <person name="Egan A."/>
            <person name="Galens K."/>
            <person name="Fraser-Liggett C.M."/>
            <person name="Haas B.J."/>
            <person name="Inman J.M."/>
            <person name="Kent R."/>
            <person name="Lemieux S."/>
            <person name="Malavazi I."/>
            <person name="Orvis J."/>
            <person name="Roemer T."/>
            <person name="Ronning C.M."/>
            <person name="Sundaram J.P."/>
            <person name="Sutton G."/>
            <person name="Turner G."/>
            <person name="Venter J.C."/>
            <person name="White O.R."/>
            <person name="Whitty B.R."/>
            <person name="Youngman P."/>
            <person name="Wolfe K.H."/>
            <person name="Goldman G.H."/>
            <person name="Wortman J.R."/>
            <person name="Jiang B."/>
            <person name="Denning D.W."/>
            <person name="Nierman W.C."/>
        </authorList>
    </citation>
    <scope>NUCLEOTIDE SEQUENCE [LARGE SCALE GENOMIC DNA]</scope>
    <source>
        <strain evidence="2">CBS 144.89 / FGSC A1163 / CEA10</strain>
    </source>
</reference>
<dbReference type="EMBL" id="DS499595">
    <property type="protein sequence ID" value="EDP55238.1"/>
    <property type="molecule type" value="Genomic_DNA"/>
</dbReference>
<evidence type="ECO:0000313" key="2">
    <source>
        <dbReference type="Proteomes" id="UP000001699"/>
    </source>
</evidence>
<dbReference type="HOGENOM" id="CLU_2867253_0_0_1"/>
<dbReference type="AlphaFoldDB" id="B0XVN0"/>
<sequence length="64" mass="6723">MSPISSNAAGKGCSGTGRISRRARCSMFARLTGRLVVDAKCADNEAAAAGVHRDWRGLVGFELL</sequence>
<proteinExistence type="predicted"/>